<gene>
    <name evidence="2" type="ORF">G5714_021396</name>
</gene>
<evidence type="ECO:0000256" key="1">
    <source>
        <dbReference type="SAM" id="Phobius"/>
    </source>
</evidence>
<proteinExistence type="predicted"/>
<keyword evidence="1" id="KW-0472">Membrane</keyword>
<dbReference type="EMBL" id="JAAMOB010000022">
    <property type="protein sequence ID" value="KAF4097388.1"/>
    <property type="molecule type" value="Genomic_DNA"/>
</dbReference>
<keyword evidence="1" id="KW-1133">Transmembrane helix</keyword>
<accession>A0A7J6BR15</accession>
<sequence length="270" mass="29783">MDYLNCFSQDVGDILESGDITLRISLQLRSVMIDRDLKELNAIREVFPKTKVLLCWFHVLQAVHRWVTSRDGGNLSPDKRHVVIHAMTRMKACITEEDFVTVSTSVCNDLDAQLGSNRVTTYLRVHWLPHAALWASFGRLFEHNSSDTNNKAESYLDDLADAGRLRVSSSASTSTAAKSTVGQQILIHEQGKCSVQTGAGPNSDSTLNTVDLVKMQYSVHCCGSTEAVIRLVLSALVGVATVVILVYDIRSRRAEQDRAHIHTSGGSFPP</sequence>
<evidence type="ECO:0000313" key="3">
    <source>
        <dbReference type="Proteomes" id="UP000579812"/>
    </source>
</evidence>
<dbReference type="AlphaFoldDB" id="A0A7J6BR15"/>
<name>A0A7J6BR15_9TELE</name>
<evidence type="ECO:0000313" key="2">
    <source>
        <dbReference type="EMBL" id="KAF4097388.1"/>
    </source>
</evidence>
<organism evidence="2 3">
    <name type="scientific">Onychostoma macrolepis</name>
    <dbReference type="NCBI Taxonomy" id="369639"/>
    <lineage>
        <taxon>Eukaryota</taxon>
        <taxon>Metazoa</taxon>
        <taxon>Chordata</taxon>
        <taxon>Craniata</taxon>
        <taxon>Vertebrata</taxon>
        <taxon>Euteleostomi</taxon>
        <taxon>Actinopterygii</taxon>
        <taxon>Neopterygii</taxon>
        <taxon>Teleostei</taxon>
        <taxon>Ostariophysi</taxon>
        <taxon>Cypriniformes</taxon>
        <taxon>Cyprinidae</taxon>
        <taxon>Acrossocheilinae</taxon>
        <taxon>Onychostoma</taxon>
    </lineage>
</organism>
<dbReference type="InterPro" id="IPR052579">
    <property type="entry name" value="Zinc_finger_SWIM"/>
</dbReference>
<keyword evidence="1" id="KW-0812">Transmembrane</keyword>
<comment type="caution">
    <text evidence="2">The sequence shown here is derived from an EMBL/GenBank/DDBJ whole genome shotgun (WGS) entry which is preliminary data.</text>
</comment>
<reference evidence="2 3" key="1">
    <citation type="submission" date="2020-04" db="EMBL/GenBank/DDBJ databases">
        <title>Chromosome-level genome assembly of a cyprinid fish Onychostoma macrolepis by integration of Nanopore Sequencing, Bionano and Hi-C technology.</title>
        <authorList>
            <person name="Wang D."/>
        </authorList>
    </citation>
    <scope>NUCLEOTIDE SEQUENCE [LARGE SCALE GENOMIC DNA]</scope>
    <source>
        <strain evidence="2">SWU-2019</strain>
        <tissue evidence="2">Muscle</tissue>
    </source>
</reference>
<protein>
    <recommendedName>
        <fullName evidence="4">MULE transposase domain-containing protein</fullName>
    </recommendedName>
</protein>
<dbReference type="PANTHER" id="PTHR31569:SF4">
    <property type="entry name" value="SWIM-TYPE DOMAIN-CONTAINING PROTEIN"/>
    <property type="match status" value="1"/>
</dbReference>
<keyword evidence="3" id="KW-1185">Reference proteome</keyword>
<dbReference type="Proteomes" id="UP000579812">
    <property type="component" value="Unassembled WGS sequence"/>
</dbReference>
<feature type="transmembrane region" description="Helical" evidence="1">
    <location>
        <begin position="227"/>
        <end position="247"/>
    </location>
</feature>
<evidence type="ECO:0008006" key="4">
    <source>
        <dbReference type="Google" id="ProtNLM"/>
    </source>
</evidence>
<dbReference type="PANTHER" id="PTHR31569">
    <property type="entry name" value="SWIM-TYPE DOMAIN-CONTAINING PROTEIN"/>
    <property type="match status" value="1"/>
</dbReference>